<evidence type="ECO:0000313" key="8">
    <source>
        <dbReference type="Proteomes" id="UP000186303"/>
    </source>
</evidence>
<dbReference type="PANTHER" id="PTHR10019">
    <property type="entry name" value="SNF5"/>
    <property type="match status" value="1"/>
</dbReference>
<dbReference type="InterPro" id="IPR006939">
    <property type="entry name" value="SNF5"/>
</dbReference>
<dbReference type="Gene3D" id="3.30.50.10">
    <property type="entry name" value="Erythroid Transcription Factor GATA-1, subunit A"/>
    <property type="match status" value="1"/>
</dbReference>
<keyword evidence="3" id="KW-0805">Transcription regulation</keyword>
<comment type="similarity">
    <text evidence="2">Belongs to the SNF5 family.</text>
</comment>
<dbReference type="GO" id="GO:0000228">
    <property type="term" value="C:nuclear chromosome"/>
    <property type="evidence" value="ECO:0007669"/>
    <property type="project" value="InterPro"/>
</dbReference>
<evidence type="ECO:0000256" key="3">
    <source>
        <dbReference type="ARBA" id="ARBA00023015"/>
    </source>
</evidence>
<feature type="compositionally biased region" description="Basic residues" evidence="6">
    <location>
        <begin position="119"/>
        <end position="129"/>
    </location>
</feature>
<dbReference type="InterPro" id="IPR013088">
    <property type="entry name" value="Znf_NHR/GATA"/>
</dbReference>
<evidence type="ECO:0000256" key="6">
    <source>
        <dbReference type="SAM" id="MobiDB-lite"/>
    </source>
</evidence>
<name>A0A1M8ABF4_MALS4</name>
<evidence type="ECO:0000256" key="2">
    <source>
        <dbReference type="ARBA" id="ARBA00010239"/>
    </source>
</evidence>
<feature type="region of interest" description="Disordered" evidence="6">
    <location>
        <begin position="89"/>
        <end position="151"/>
    </location>
</feature>
<dbReference type="Pfam" id="PF04855">
    <property type="entry name" value="SNF5"/>
    <property type="match status" value="1"/>
</dbReference>
<proteinExistence type="inferred from homology"/>
<dbReference type="EMBL" id="LT671827">
    <property type="protein sequence ID" value="SHO79761.1"/>
    <property type="molecule type" value="Genomic_DNA"/>
</dbReference>
<evidence type="ECO:0000256" key="4">
    <source>
        <dbReference type="ARBA" id="ARBA00023163"/>
    </source>
</evidence>
<accession>A0A1M8ABF4</accession>
<organism evidence="7 8">
    <name type="scientific">Malassezia sympodialis (strain ATCC 42132)</name>
    <name type="common">Atopic eczema-associated yeast</name>
    <dbReference type="NCBI Taxonomy" id="1230383"/>
    <lineage>
        <taxon>Eukaryota</taxon>
        <taxon>Fungi</taxon>
        <taxon>Dikarya</taxon>
        <taxon>Basidiomycota</taxon>
        <taxon>Ustilaginomycotina</taxon>
        <taxon>Malasseziomycetes</taxon>
        <taxon>Malasseziales</taxon>
        <taxon>Malasseziaceae</taxon>
        <taxon>Malassezia</taxon>
    </lineage>
</organism>
<evidence type="ECO:0000256" key="1">
    <source>
        <dbReference type="ARBA" id="ARBA00004123"/>
    </source>
</evidence>
<dbReference type="GO" id="GO:0006355">
    <property type="term" value="P:regulation of DNA-templated transcription"/>
    <property type="evidence" value="ECO:0007669"/>
    <property type="project" value="InterPro"/>
</dbReference>
<dbReference type="AlphaFoldDB" id="A0A1M8ABF4"/>
<dbReference type="STRING" id="1230383.A0A1M8ABF4"/>
<feature type="compositionally biased region" description="Low complexity" evidence="6">
    <location>
        <begin position="524"/>
        <end position="533"/>
    </location>
</feature>
<gene>
    <name evidence="7" type="ORF">MSYG_4111</name>
</gene>
<feature type="region of interest" description="Disordered" evidence="6">
    <location>
        <begin position="1"/>
        <end position="51"/>
    </location>
</feature>
<dbReference type="OrthoDB" id="515064at2759"/>
<dbReference type="OMA" id="LEHEPFK"/>
<keyword evidence="4" id="KW-0804">Transcription</keyword>
<evidence type="ECO:0000256" key="5">
    <source>
        <dbReference type="ARBA" id="ARBA00023242"/>
    </source>
</evidence>
<sequence>MFRAPSDQDAPWDAGTQKPGTQAGTPGGAPPAPAPSALYVRPPGPASTLAAPAIPGALSMIRPPPAAGGMAMDASAGAPGMTTIAPSYLGAPEPLGARTLKKAGPSRPVGRPPLSGRPPARRGRPPRHPRPADADAPAAAPPTIATGRGPWTPALTLAQQQAILARALQASKTQTHPPITPVVALAQMGCVFVRLAQLPVVPTANLPEGVVLRLDEASTLGVLPPQLAHLAGLLPGARLGSVGAPAPRPPAEAPPLWPALPHPVPGRPLVDGGAPPAASAVGQPVTPQNTRLTRLSRTEADEWADLPAADVDALRTLMEKDAHAAQRRATQEQAMQTELHTRMALAMRADRPLAWWEKSALADAPHARTEPLQLVYPAQRAKRGEAVARSARAAGAARIAAVPATLVPIRLDLEHEPFKFRDTFVWNAADDDATLEAFAHALCDDVGLPPQVFVELIKGAVQLQVSEYATSLSLQVVAPESDAQRVGRGRLDASAERAWAQWRSTVLHEAAAAAAPAPAPPAEAPANETPAAEAPQDELRILIKLDILVGGVHLLDQFEWDLAADDQAAERFAAAFTSDLGLAGEFTTAVAHAIREQVSGHWRWLSLLGYPYNQLASMDRDVRDTFLPAVAPHALARARETVDAYTPKLVQLSAAEVFQMEREHERDLRRKRRQTKGRRGAAVEAFEPQRTLRSVPLWGFQGATPEVERPAQARRAAAAAAASLAGLRDATPPSEADGGVAKRPKTEWYDMHFRYPGGLGGGRRAAPLFSPGGAWPLAHAPREPSGVHGAAVATAALSVPSAGDAAAATASIEAARMAPREPAGPMRGVRPEDLERQQPTMHDGVWHCANCGVPGVLTAARRKGPAGEKTLCGPCGKYFHRHRRVPGVAYTRDAAVHQKRLGLPAAPAAPADAADGEALPADEPGVSFASDSDDDGVAAPAWLLRAVEACRAKYTHDRFEVLPRAHPEALGDSDRWRIRCFDCPGKVYKPGPGESLANFEIHLKNRGHRAAVAQRLPGGAGPLAER</sequence>
<keyword evidence="5" id="KW-0539">Nucleus</keyword>
<dbReference type="Proteomes" id="UP000186303">
    <property type="component" value="Chromosome 7"/>
</dbReference>
<comment type="subcellular location">
    <subcellularLocation>
        <location evidence="1">Nucleus</location>
    </subcellularLocation>
</comment>
<dbReference type="GO" id="GO:0008270">
    <property type="term" value="F:zinc ion binding"/>
    <property type="evidence" value="ECO:0007669"/>
    <property type="project" value="InterPro"/>
</dbReference>
<protein>
    <submittedName>
        <fullName evidence="7">Similar to S.cerevisiae protein SNF5 (Subunit of the SWI/SNF chromatin remodeling complex)</fullName>
    </submittedName>
</protein>
<feature type="compositionally biased region" description="Low complexity" evidence="6">
    <location>
        <begin position="14"/>
        <end position="24"/>
    </location>
</feature>
<feature type="region of interest" description="Disordered" evidence="6">
    <location>
        <begin position="513"/>
        <end position="533"/>
    </location>
</feature>
<dbReference type="VEuPathDB" id="FungiDB:MSYG_4111"/>
<feature type="compositionally biased region" description="Low complexity" evidence="6">
    <location>
        <begin position="134"/>
        <end position="151"/>
    </location>
</feature>
<reference evidence="8" key="1">
    <citation type="journal article" date="2017" name="Nucleic Acids Res.">
        <title>Proteogenomics produces comprehensive and highly accurate protein-coding gene annotation in a complete genome assembly of Malassezia sympodialis.</title>
        <authorList>
            <person name="Zhu Y."/>
            <person name="Engstroem P.G."/>
            <person name="Tellgren-Roth C."/>
            <person name="Baudo C.D."/>
            <person name="Kennell J.C."/>
            <person name="Sun S."/>
            <person name="Billmyre R.B."/>
            <person name="Schroeder M.S."/>
            <person name="Andersson A."/>
            <person name="Holm T."/>
            <person name="Sigurgeirsson B."/>
            <person name="Wu G."/>
            <person name="Sankaranarayanan S.R."/>
            <person name="Siddharthan R."/>
            <person name="Sanyal K."/>
            <person name="Lundeberg J."/>
            <person name="Nystedt B."/>
            <person name="Boekhout T."/>
            <person name="Dawson T.L. Jr."/>
            <person name="Heitman J."/>
            <person name="Scheynius A."/>
            <person name="Lehtioe J."/>
        </authorList>
    </citation>
    <scope>NUCLEOTIDE SEQUENCE [LARGE SCALE GENOMIC DNA]</scope>
    <source>
        <strain evidence="8">ATCC 42132</strain>
    </source>
</reference>
<keyword evidence="8" id="KW-1185">Reference proteome</keyword>
<evidence type="ECO:0000313" key="7">
    <source>
        <dbReference type="EMBL" id="SHO79761.1"/>
    </source>
</evidence>
<dbReference type="GO" id="GO:0006338">
    <property type="term" value="P:chromatin remodeling"/>
    <property type="evidence" value="ECO:0007669"/>
    <property type="project" value="InterPro"/>
</dbReference>